<gene>
    <name evidence="2" type="ORF">F6U93_07225</name>
</gene>
<evidence type="ECO:0000256" key="1">
    <source>
        <dbReference type="SAM" id="SignalP"/>
    </source>
</evidence>
<evidence type="ECO:0000313" key="2">
    <source>
        <dbReference type="EMBL" id="KAB1068197.1"/>
    </source>
</evidence>
<dbReference type="EMBL" id="WAAT01000039">
    <property type="protein sequence ID" value="KAB1068197.1"/>
    <property type="molecule type" value="Genomic_DNA"/>
</dbReference>
<reference evidence="2 3" key="1">
    <citation type="submission" date="2019-09" db="EMBL/GenBank/DDBJ databases">
        <authorList>
            <person name="Cao W.R."/>
        </authorList>
    </citation>
    <scope>NUCLEOTIDE SEQUENCE [LARGE SCALE GENOMIC DNA]</scope>
    <source>
        <strain evidence="2 3">B1N29</strain>
    </source>
</reference>
<dbReference type="Gene3D" id="2.60.40.1930">
    <property type="match status" value="1"/>
</dbReference>
<evidence type="ECO:0008006" key="4">
    <source>
        <dbReference type="Google" id="ProtNLM"/>
    </source>
</evidence>
<evidence type="ECO:0000313" key="3">
    <source>
        <dbReference type="Proteomes" id="UP000441333"/>
    </source>
</evidence>
<proteinExistence type="predicted"/>
<accession>A0A6N6MFM2</accession>
<keyword evidence="1" id="KW-0732">Signal</keyword>
<organism evidence="2 3">
    <name type="scientific">Pseudotamlana haliotis</name>
    <dbReference type="NCBI Taxonomy" id="2614804"/>
    <lineage>
        <taxon>Bacteria</taxon>
        <taxon>Pseudomonadati</taxon>
        <taxon>Bacteroidota</taxon>
        <taxon>Flavobacteriia</taxon>
        <taxon>Flavobacteriales</taxon>
        <taxon>Flavobacteriaceae</taxon>
        <taxon>Pseudotamlana</taxon>
    </lineage>
</organism>
<sequence length="820" mass="92771">MIKKLIVGLTLAAMFSFALANHFKALVHTKLKDYAKNSYPEKIYVQTDKPYYALGDDIWFTAYLVNGVTHKRSDKSAVIYTELINEQDSIVSRRELFADHMAVAGDFKIEKNFKPGKYLLRAYTNYMRNLDESYLFQKEIVIWDVNTDTEETNTPNSSAVKKLKLDSKTAKTSEISFFPEGGNLVNGLTSKIAIKAKNNKVISGQIKDNEGNFITQFETKHFGIDLINLTPEANKTYYASVNSNGKEAKFPLPKALPNGHHLRLVNLGDRIIIKVTANHSIGLKHTYLVGHQRGHLIYEKFESNVTDEYTVILDTKQLKDGVASFTLFDNNGKPVCERLIFIDSPNNNIDVQVTLSNSKPRPREKITMHLNLKDDNGQPLAGQLSMAITDLDAIDQKTTSENIKTYLLLNSDLRGTIENPGYFFEKPNDKRRSAELDLIMLTHGWRRFKWTDLLYGPPERMKFEAEKGLYFSGYTTALESGKTRKPATARLTFMSAQVHQEQQSTATNGTFKFGPYIFNDSIQALIEARTDHFKNEKSTTNRNLSIYLDKKYYDPPKIVKKEVLKPVISDKTKITKFKTQAKAISEIDSIYLESATQLDEVLITAKMKSEAAKGTEELNERTHYGHPSKRLDLADHENFRHLPAINLIGHLPGVTTIGDSIYIRTKLVTEIYVDDSQVEVSDIIHMTGQEIDFIDVLTGVSATTYGNSGSGVIVIHTRTGMFISSNIERKPGIVNFTAHGFYSAREFYSPDYDDEFTMSGKRDLRTTLHWEPLVELSKTDKNTHEVSFFTSDSQSTYGIKIEGITENGNPFCHLSTLEVE</sequence>
<comment type="caution">
    <text evidence="2">The sequence shown here is derived from an EMBL/GenBank/DDBJ whole genome shotgun (WGS) entry which is preliminary data.</text>
</comment>
<protein>
    <recommendedName>
        <fullName evidence="4">TonB-dependent receptor plug domain-containing protein</fullName>
    </recommendedName>
</protein>
<dbReference type="Proteomes" id="UP000441333">
    <property type="component" value="Unassembled WGS sequence"/>
</dbReference>
<dbReference type="RefSeq" id="WP_150938314.1">
    <property type="nucleotide sequence ID" value="NZ_WAAT01000039.1"/>
</dbReference>
<feature type="signal peptide" evidence="1">
    <location>
        <begin position="1"/>
        <end position="20"/>
    </location>
</feature>
<feature type="chain" id="PRO_5027104709" description="TonB-dependent receptor plug domain-containing protein" evidence="1">
    <location>
        <begin position="21"/>
        <end position="820"/>
    </location>
</feature>
<keyword evidence="3" id="KW-1185">Reference proteome</keyword>
<name>A0A6N6MFM2_9FLAO</name>
<dbReference type="AlphaFoldDB" id="A0A6N6MFM2"/>